<reference evidence="7" key="2">
    <citation type="submission" date="2025-08" db="UniProtKB">
        <authorList>
            <consortium name="Ensembl"/>
        </authorList>
    </citation>
    <scope>IDENTIFICATION</scope>
</reference>
<evidence type="ECO:0000256" key="1">
    <source>
        <dbReference type="ARBA" id="ARBA00022723"/>
    </source>
</evidence>
<evidence type="ECO:0000256" key="2">
    <source>
        <dbReference type="ARBA" id="ARBA00022837"/>
    </source>
</evidence>
<dbReference type="InterPro" id="IPR011992">
    <property type="entry name" value="EF-hand-dom_pair"/>
</dbReference>
<dbReference type="Pfam" id="PF21161">
    <property type="entry name" value="P2R3B_EF-hand"/>
    <property type="match status" value="1"/>
</dbReference>
<dbReference type="PANTHER" id="PTHR14095">
    <property type="entry name" value="PHOSPHATASE 2A REGULATORY SUBUNIT-RELATED"/>
    <property type="match status" value="1"/>
</dbReference>
<feature type="region of interest" description="Disordered" evidence="5">
    <location>
        <begin position="423"/>
        <end position="464"/>
    </location>
</feature>
<dbReference type="Gene3D" id="1.10.238.230">
    <property type="match status" value="1"/>
</dbReference>
<dbReference type="Pfam" id="PF17958">
    <property type="entry name" value="EF-hand_13"/>
    <property type="match status" value="1"/>
</dbReference>
<keyword evidence="4" id="KW-0175">Coiled coil</keyword>
<dbReference type="AlphaFoldDB" id="A0A670J210"/>
<dbReference type="InterPro" id="IPR048855">
    <property type="entry name" value="P2R3A_B_D_EF-hand"/>
</dbReference>
<organism evidence="7 8">
    <name type="scientific">Podarcis muralis</name>
    <name type="common">Wall lizard</name>
    <name type="synonym">Lacerta muralis</name>
    <dbReference type="NCBI Taxonomy" id="64176"/>
    <lineage>
        <taxon>Eukaryota</taxon>
        <taxon>Metazoa</taxon>
        <taxon>Chordata</taxon>
        <taxon>Craniata</taxon>
        <taxon>Vertebrata</taxon>
        <taxon>Euteleostomi</taxon>
        <taxon>Lepidosauria</taxon>
        <taxon>Squamata</taxon>
        <taxon>Bifurcata</taxon>
        <taxon>Unidentata</taxon>
        <taxon>Episquamata</taxon>
        <taxon>Laterata</taxon>
        <taxon>Lacertibaenia</taxon>
        <taxon>Lacertidae</taxon>
        <taxon>Podarcis</taxon>
    </lineage>
</organism>
<dbReference type="GeneTree" id="ENSGT00940000154659"/>
<dbReference type="SUPFAM" id="SSF47473">
    <property type="entry name" value="EF-hand"/>
    <property type="match status" value="2"/>
</dbReference>
<dbReference type="GO" id="GO:0019888">
    <property type="term" value="F:protein phosphatase regulator activity"/>
    <property type="evidence" value="ECO:0007669"/>
    <property type="project" value="TreeGrafter"/>
</dbReference>
<dbReference type="GO" id="GO:0005509">
    <property type="term" value="F:calcium ion binding"/>
    <property type="evidence" value="ECO:0007669"/>
    <property type="project" value="InterPro"/>
</dbReference>
<dbReference type="FunFam" id="1.10.238.230:FF:000001">
    <property type="entry name" value="Serine/threonine-protein phosphatase 2A regulatory subunit B'' subunit beta"/>
    <property type="match status" value="1"/>
</dbReference>
<dbReference type="Pfam" id="PF13499">
    <property type="entry name" value="EF-hand_7"/>
    <property type="match status" value="1"/>
</dbReference>
<evidence type="ECO:0000256" key="3">
    <source>
        <dbReference type="ARBA" id="ARBA00093310"/>
    </source>
</evidence>
<dbReference type="InterPro" id="IPR018247">
    <property type="entry name" value="EF_Hand_1_Ca_BS"/>
</dbReference>
<dbReference type="Gene3D" id="1.10.238.10">
    <property type="entry name" value="EF-hand"/>
    <property type="match status" value="1"/>
</dbReference>
<dbReference type="GO" id="GO:0000159">
    <property type="term" value="C:protein phosphatase type 2A complex"/>
    <property type="evidence" value="ECO:0007669"/>
    <property type="project" value="Ensembl"/>
</dbReference>
<feature type="compositionally biased region" description="Polar residues" evidence="5">
    <location>
        <begin position="343"/>
        <end position="372"/>
    </location>
</feature>
<evidence type="ECO:0000256" key="5">
    <source>
        <dbReference type="SAM" id="MobiDB-lite"/>
    </source>
</evidence>
<gene>
    <name evidence="7" type="primary">PPP2R3A</name>
</gene>
<name>A0A670J210_PODMU</name>
<sequence length="1153" mass="130181">MAVTYRRVITTVNCYSSVVIDRRLQHAVHYCTGACQVFKQGVACIVAHHSVCAELIKVPAHNLRGSDLTHRLSMPENSLSLAGDEDYHQILPSNPRLKKGSSVQNAASLKDITGEAINLASGKIKEFSFEKLRNSPNQVTYRKGRKVKSDPFNRRSLDFDLIYGHFSNDENSPPPFGLSHNSSTDEKWQVSSTSVEGNVNSTVSLPMQTLYEDSFLAQILEKHKLDGSSSGDIKMCLDILLKCSEDLKKCTDIIKQCIKKKSSGSASGESGNDSLANSEMIYMNLMSRFSSYIKKLPFEFRQSGLTEPGDMVELINSLSALQPSNFPPVFGNEQPPRYEDVVSSPSFVPRQSLTSNLRGNQNSTDTNSSAKPTHTPIEISSKVLQENLESTNDACALPQLLSVNPSGCISPTETLYIMEESDREKALGSVSSVKRRGRRVNSDSNEQKTERADSAGNSTKTSPALFQPVMLPQTSTQIFKGESRKNNQEEIDKLLLDLEHFSQKMEATLRETTSKTSPACLKHISQPLTLENKGKVCSPVDKSPSPSLSKLMETNGHKMEDEDKTLLLRILESIEDFAQELVEFRMGKGSLSKEKEVMHILQETLAAPSITAAQQSYIGTSAKEPVPALIQQMPEVIKVQNKQEKKPVTTSPVPAISAVSSQALLPANKVTVGTPLSINIPRFYFPNGLPNVCSSHEETIAKVEATFSEFEDERVPLNEMGKIAKICCCPLYWKAPMFNASGGERTGFVSVHSFVAMWRKILHNCHDDASKFICLLAKPSSNYLEQEDFIPLLQDVVETHPGLTFLKDAPEFHSRYITTVIQRIFYTVNRSWSGKISLTELRKSNFLQTLALLEEEEDINQITDYFSYEHFYVIYCKFWELDTDHDLYINQKDLARYNDQALSNRIIERIFSGAVLRGIQVHKENHMSYADFVWLLISEEDKRSPTSIEYWFRCMDLDGDGMLSMYELEYFYEEQCERMESMGIEPLPFHDLLCQMLDLVKPECEGRVTLRDLKRCRMAHVFYNTFFNLEKYLDNEQRDPFAVQKDVENDGPEPSDWDRYAAEEYEILVAEESGNEQLQEGSTDALAYTWRLSPPKEGVPVCEHFFETKRLPGRPIACRKLQPMGSRTLFFEPFQESNGLTEWIKFDNQGTPV</sequence>
<evidence type="ECO:0000259" key="6">
    <source>
        <dbReference type="PROSITE" id="PS50222"/>
    </source>
</evidence>
<dbReference type="Gene3D" id="1.10.238.220">
    <property type="match status" value="1"/>
</dbReference>
<proteinExistence type="predicted"/>
<dbReference type="PANTHER" id="PTHR14095:SF3">
    <property type="entry name" value="SERINE_THREONINE-PROTEIN PHOSPHATASE 2A REGULATORY SUBUNIT B'' SUBUNIT ALPHA"/>
    <property type="match status" value="1"/>
</dbReference>
<keyword evidence="2" id="KW-0106">Calcium</keyword>
<feature type="domain" description="EF-hand" evidence="6">
    <location>
        <begin position="943"/>
        <end position="978"/>
    </location>
</feature>
<dbReference type="InterPro" id="IPR002048">
    <property type="entry name" value="EF_hand_dom"/>
</dbReference>
<feature type="compositionally biased region" description="Polar residues" evidence="5">
    <location>
        <begin position="455"/>
        <end position="464"/>
    </location>
</feature>
<reference evidence="7 8" key="1">
    <citation type="journal article" date="2019" name="Proc. Natl. Acad. Sci. U.S.A.">
        <title>Regulatory changes in pterin and carotenoid genes underlie balanced color polymorphisms in the wall lizard.</title>
        <authorList>
            <person name="Andrade P."/>
            <person name="Pinho C."/>
            <person name="Perez I de Lanuza G."/>
            <person name="Afonso S."/>
            <person name="Brejcha J."/>
            <person name="Rubin C.J."/>
            <person name="Wallerman O."/>
            <person name="Pereira P."/>
            <person name="Sabatino S.J."/>
            <person name="Bellati A."/>
            <person name="Pellitteri-Rosa D."/>
            <person name="Bosakova Z."/>
            <person name="Bunikis I."/>
            <person name="Carretero M.A."/>
            <person name="Feiner N."/>
            <person name="Marsik P."/>
            <person name="Pauperio F."/>
            <person name="Salvi D."/>
            <person name="Soler L."/>
            <person name="While G.M."/>
            <person name="Uller T."/>
            <person name="Font E."/>
            <person name="Andersson L."/>
            <person name="Carneiro M."/>
        </authorList>
    </citation>
    <scope>NUCLEOTIDE SEQUENCE</scope>
</reference>
<reference evidence="7" key="3">
    <citation type="submission" date="2025-09" db="UniProtKB">
        <authorList>
            <consortium name="Ensembl"/>
        </authorList>
    </citation>
    <scope>IDENTIFICATION</scope>
</reference>
<protein>
    <submittedName>
        <fullName evidence="7">Protein phosphatase 2 regulatory subunit B''alpha</fullName>
    </submittedName>
</protein>
<dbReference type="FunFam" id="1.10.238.220:FF:000001">
    <property type="entry name" value="Serine/threonine-protein phosphatase 2A regulatory subunit B'' subunit alpha"/>
    <property type="match status" value="1"/>
</dbReference>
<accession>A0A670J210</accession>
<evidence type="ECO:0000256" key="4">
    <source>
        <dbReference type="SAM" id="Coils"/>
    </source>
</evidence>
<evidence type="ECO:0000313" key="7">
    <source>
        <dbReference type="Ensembl" id="ENSPMRP00000017397.1"/>
    </source>
</evidence>
<dbReference type="PROSITE" id="PS00018">
    <property type="entry name" value="EF_HAND_1"/>
    <property type="match status" value="1"/>
</dbReference>
<dbReference type="Ensembl" id="ENSPMRT00000018524.1">
    <property type="protein sequence ID" value="ENSPMRP00000017397.1"/>
    <property type="gene ID" value="ENSPMRG00000011381.1"/>
</dbReference>
<dbReference type="FunFam" id="1.10.238.10:FF:000628">
    <property type="entry name" value="Serine/threonine-protein phosphatase 2A regulatory subunit B'' subunit beta"/>
    <property type="match status" value="1"/>
</dbReference>
<keyword evidence="8" id="KW-1185">Reference proteome</keyword>
<feature type="region of interest" description="Disordered" evidence="5">
    <location>
        <begin position="340"/>
        <end position="375"/>
    </location>
</feature>
<comment type="function">
    <text evidence="3">The B regulatory subunit might modulate substrate selectivity and catalytic activity, and might also direct the localization of the catalytic enzyme to a particular subcellular compartment.</text>
</comment>
<dbReference type="Proteomes" id="UP000472272">
    <property type="component" value="Chromosome 5"/>
</dbReference>
<evidence type="ECO:0000313" key="8">
    <source>
        <dbReference type="Proteomes" id="UP000472272"/>
    </source>
</evidence>
<keyword evidence="1" id="KW-0479">Metal-binding</keyword>
<dbReference type="PROSITE" id="PS50222">
    <property type="entry name" value="EF_HAND_2"/>
    <property type="match status" value="1"/>
</dbReference>
<feature type="coiled-coil region" evidence="4">
    <location>
        <begin position="484"/>
        <end position="511"/>
    </location>
</feature>
<dbReference type="InterPro" id="IPR041534">
    <property type="entry name" value="EF-hand_13"/>
</dbReference>